<evidence type="ECO:0000259" key="5">
    <source>
        <dbReference type="PROSITE" id="PS50011"/>
    </source>
</evidence>
<keyword evidence="7" id="KW-1185">Reference proteome</keyword>
<gene>
    <name evidence="6" type="ORF">NE237_030910</name>
</gene>
<evidence type="ECO:0000313" key="6">
    <source>
        <dbReference type="EMBL" id="KAJ4954078.1"/>
    </source>
</evidence>
<protein>
    <recommendedName>
        <fullName evidence="5">Protein kinase domain-containing protein</fullName>
    </recommendedName>
</protein>
<dbReference type="Proteomes" id="UP001141806">
    <property type="component" value="Unassembled WGS sequence"/>
</dbReference>
<sequence length="288" mass="32513">MESKKAEEWASLLQCWSLQLIICFAFKSEFLSVICKPEFLIKLPWMWSGLVNENSPAVYGYRLSSLVDSRSKYLPLKLKPGAANVLLDEDFEVVVGDFGLAKLVDVRKTNVTTQVRGTMGHIAPEYLSTGKSSERTDVFEEDVLLLDHVKKLEREKRLDAIVDRNLSRNYDSHEVEMMIQVALLCTQSSLEDRPTMSKVVRMLVGEGLAERGTYCHFYLGQCLVLSHPEDTAAVAPRSSAPTFQYDAAFDVVCARHCESSIDMADDSSGSVFLLYLLQEFFKKLDSRE</sequence>
<organism evidence="6 7">
    <name type="scientific">Protea cynaroides</name>
    <dbReference type="NCBI Taxonomy" id="273540"/>
    <lineage>
        <taxon>Eukaryota</taxon>
        <taxon>Viridiplantae</taxon>
        <taxon>Streptophyta</taxon>
        <taxon>Embryophyta</taxon>
        <taxon>Tracheophyta</taxon>
        <taxon>Spermatophyta</taxon>
        <taxon>Magnoliopsida</taxon>
        <taxon>Proteales</taxon>
        <taxon>Proteaceae</taxon>
        <taxon>Protea</taxon>
    </lineage>
</organism>
<dbReference type="GO" id="GO:0005524">
    <property type="term" value="F:ATP binding"/>
    <property type="evidence" value="ECO:0007669"/>
    <property type="project" value="UniProtKB-KW"/>
</dbReference>
<dbReference type="InterPro" id="IPR052059">
    <property type="entry name" value="CR_Ser/Thr_kinase"/>
</dbReference>
<keyword evidence="3" id="KW-0418">Kinase</keyword>
<dbReference type="InterPro" id="IPR000719">
    <property type="entry name" value="Prot_kinase_dom"/>
</dbReference>
<evidence type="ECO:0000256" key="2">
    <source>
        <dbReference type="ARBA" id="ARBA00022741"/>
    </source>
</evidence>
<dbReference type="SUPFAM" id="SSF56112">
    <property type="entry name" value="Protein kinase-like (PK-like)"/>
    <property type="match status" value="1"/>
</dbReference>
<keyword evidence="2" id="KW-0547">Nucleotide-binding</keyword>
<dbReference type="AlphaFoldDB" id="A0A9Q0JXR2"/>
<evidence type="ECO:0000313" key="7">
    <source>
        <dbReference type="Proteomes" id="UP001141806"/>
    </source>
</evidence>
<name>A0A9Q0JXR2_9MAGN</name>
<dbReference type="GO" id="GO:0004672">
    <property type="term" value="F:protein kinase activity"/>
    <property type="evidence" value="ECO:0007669"/>
    <property type="project" value="InterPro"/>
</dbReference>
<dbReference type="InterPro" id="IPR011009">
    <property type="entry name" value="Kinase-like_dom_sf"/>
</dbReference>
<keyword evidence="4" id="KW-0067">ATP-binding</keyword>
<evidence type="ECO:0000256" key="3">
    <source>
        <dbReference type="ARBA" id="ARBA00022777"/>
    </source>
</evidence>
<evidence type="ECO:0000256" key="1">
    <source>
        <dbReference type="ARBA" id="ARBA00022679"/>
    </source>
</evidence>
<dbReference type="PANTHER" id="PTHR47973">
    <property type="entry name" value="CYSTEINE-RICH RECEPTOR-LIKE PROTEIN KINASE 3"/>
    <property type="match status" value="1"/>
</dbReference>
<dbReference type="OrthoDB" id="1434194at2759"/>
<dbReference type="Pfam" id="PF07714">
    <property type="entry name" value="PK_Tyr_Ser-Thr"/>
    <property type="match status" value="1"/>
</dbReference>
<dbReference type="InterPro" id="IPR001245">
    <property type="entry name" value="Ser-Thr/Tyr_kinase_cat_dom"/>
</dbReference>
<reference evidence="6" key="1">
    <citation type="journal article" date="2023" name="Plant J.">
        <title>The genome of the king protea, Protea cynaroides.</title>
        <authorList>
            <person name="Chang J."/>
            <person name="Duong T.A."/>
            <person name="Schoeman C."/>
            <person name="Ma X."/>
            <person name="Roodt D."/>
            <person name="Barker N."/>
            <person name="Li Z."/>
            <person name="Van de Peer Y."/>
            <person name="Mizrachi E."/>
        </authorList>
    </citation>
    <scope>NUCLEOTIDE SEQUENCE</scope>
    <source>
        <tissue evidence="6">Young leaves</tissue>
    </source>
</reference>
<dbReference type="Pfam" id="PF26524">
    <property type="entry name" value="ARM_7"/>
    <property type="match status" value="1"/>
</dbReference>
<keyword evidence="1" id="KW-0808">Transferase</keyword>
<dbReference type="PROSITE" id="PS50011">
    <property type="entry name" value="PROTEIN_KINASE_DOM"/>
    <property type="match status" value="1"/>
</dbReference>
<dbReference type="InterPro" id="IPR058868">
    <property type="entry name" value="ARM_7"/>
</dbReference>
<comment type="caution">
    <text evidence="6">The sequence shown here is derived from an EMBL/GenBank/DDBJ whole genome shotgun (WGS) entry which is preliminary data.</text>
</comment>
<dbReference type="Gene3D" id="1.10.510.10">
    <property type="entry name" value="Transferase(Phosphotransferase) domain 1"/>
    <property type="match status" value="1"/>
</dbReference>
<evidence type="ECO:0000256" key="4">
    <source>
        <dbReference type="ARBA" id="ARBA00022840"/>
    </source>
</evidence>
<proteinExistence type="predicted"/>
<feature type="domain" description="Protein kinase" evidence="5">
    <location>
        <begin position="1"/>
        <end position="219"/>
    </location>
</feature>
<dbReference type="EMBL" id="JAMYWD010000012">
    <property type="protein sequence ID" value="KAJ4954078.1"/>
    <property type="molecule type" value="Genomic_DNA"/>
</dbReference>
<accession>A0A9Q0JXR2</accession>